<dbReference type="EMBL" id="CP129970">
    <property type="protein sequence ID" value="WMN06092.1"/>
    <property type="molecule type" value="Genomic_DNA"/>
</dbReference>
<dbReference type="Pfam" id="PF11827">
    <property type="entry name" value="DUF3347"/>
    <property type="match status" value="1"/>
</dbReference>
<keyword evidence="3" id="KW-1133">Transmembrane helix</keyword>
<dbReference type="GO" id="GO:0015679">
    <property type="term" value="P:plasma membrane copper ion transport"/>
    <property type="evidence" value="ECO:0007669"/>
    <property type="project" value="TreeGrafter"/>
</dbReference>
<dbReference type="SUPFAM" id="SSF111369">
    <property type="entry name" value="HlyD-like secretion proteins"/>
    <property type="match status" value="1"/>
</dbReference>
<evidence type="ECO:0000256" key="2">
    <source>
        <dbReference type="ARBA" id="ARBA00022448"/>
    </source>
</evidence>
<evidence type="ECO:0000259" key="7">
    <source>
        <dbReference type="Pfam" id="PF25919"/>
    </source>
</evidence>
<dbReference type="FunFam" id="2.40.30.170:FF:000010">
    <property type="entry name" value="Efflux RND transporter periplasmic adaptor subunit"/>
    <property type="match status" value="1"/>
</dbReference>
<dbReference type="PANTHER" id="PTHR30097">
    <property type="entry name" value="CATION EFFLUX SYSTEM PROTEIN CUSB"/>
    <property type="match status" value="1"/>
</dbReference>
<reference evidence="10" key="1">
    <citation type="submission" date="2023-08" db="EMBL/GenBank/DDBJ databases">
        <title>Comparative genomics and taxonomic characterization of three novel marine species of genus Marivirga.</title>
        <authorList>
            <person name="Muhammad N."/>
            <person name="Kim S.-G."/>
        </authorList>
    </citation>
    <scope>NUCLEOTIDE SEQUENCE [LARGE SCALE GENOMIC DNA]</scope>
    <source>
        <strain evidence="10">ABR2-2</strain>
    </source>
</reference>
<evidence type="ECO:0000313" key="11">
    <source>
        <dbReference type="Proteomes" id="UP001244443"/>
    </source>
</evidence>
<feature type="domain" description="DUF3347" evidence="4">
    <location>
        <begin position="433"/>
        <end position="522"/>
    </location>
</feature>
<feature type="domain" description="CusB-like barrel-sandwich hybrid" evidence="7">
    <location>
        <begin position="133"/>
        <end position="246"/>
    </location>
</feature>
<dbReference type="InterPro" id="IPR006143">
    <property type="entry name" value="RND_pump_MFP"/>
</dbReference>
<keyword evidence="3" id="KW-0812">Transmembrane</keyword>
<name>A0AA51N4Q9_9BACT</name>
<keyword evidence="3" id="KW-0472">Membrane</keyword>
<organism evidence="10 11">
    <name type="scientific">Marivirga arenosa</name>
    <dbReference type="NCBI Taxonomy" id="3059076"/>
    <lineage>
        <taxon>Bacteria</taxon>
        <taxon>Pseudomonadati</taxon>
        <taxon>Bacteroidota</taxon>
        <taxon>Cytophagia</taxon>
        <taxon>Cytophagales</taxon>
        <taxon>Marivirgaceae</taxon>
        <taxon>Marivirga</taxon>
    </lineage>
</organism>
<proteinExistence type="inferred from homology"/>
<dbReference type="GO" id="GO:0046914">
    <property type="term" value="F:transition metal ion binding"/>
    <property type="evidence" value="ECO:0007669"/>
    <property type="project" value="TreeGrafter"/>
</dbReference>
<dbReference type="GO" id="GO:0060003">
    <property type="term" value="P:copper ion export"/>
    <property type="evidence" value="ECO:0007669"/>
    <property type="project" value="TreeGrafter"/>
</dbReference>
<keyword evidence="2" id="KW-0813">Transport</keyword>
<evidence type="ECO:0000256" key="1">
    <source>
        <dbReference type="ARBA" id="ARBA00009477"/>
    </source>
</evidence>
<dbReference type="GO" id="GO:0022857">
    <property type="term" value="F:transmembrane transporter activity"/>
    <property type="evidence" value="ECO:0007669"/>
    <property type="project" value="InterPro"/>
</dbReference>
<dbReference type="Gene3D" id="2.40.420.20">
    <property type="match status" value="1"/>
</dbReference>
<dbReference type="InterPro" id="IPR058791">
    <property type="entry name" value="3HB_CusB"/>
</dbReference>
<feature type="domain" description="CusB-like beta-barrel" evidence="8">
    <location>
        <begin position="252"/>
        <end position="325"/>
    </location>
</feature>
<feature type="domain" description="CusB-like three alpha-helical bundle" evidence="6">
    <location>
        <begin position="164"/>
        <end position="212"/>
    </location>
</feature>
<dbReference type="GO" id="GO:0016020">
    <property type="term" value="C:membrane"/>
    <property type="evidence" value="ECO:0007669"/>
    <property type="project" value="InterPro"/>
</dbReference>
<evidence type="ECO:0000259" key="4">
    <source>
        <dbReference type="Pfam" id="PF11827"/>
    </source>
</evidence>
<dbReference type="NCBIfam" id="TIGR01730">
    <property type="entry name" value="RND_mfp"/>
    <property type="match status" value="1"/>
</dbReference>
<dbReference type="RefSeq" id="WP_308355808.1">
    <property type="nucleotide sequence ID" value="NZ_CP129970.2"/>
</dbReference>
<accession>A0AA51N4Q9</accession>
<dbReference type="InterPro" id="IPR051909">
    <property type="entry name" value="MFP_Cation_Efflux"/>
</dbReference>
<sequence>MKLNKINIIIILVSVVVGTIIGYFLNGSSDHQHEQAGNSENMEAESQIWTCSMHPSVRQNEPGDCPICGMDLIPLSESDNQDGFSANAVSMSSTAMKLASVETAVVEKAMIEKEISVTGKLQENENMDFTQSAHFSGRVEELNVNYEGEFVRKGQLIGKLYSPELLTAQEELLLAYKQRENNPTYFEAAKQKLKNWKLSDQQIQSIIEAETVKEKFNIISDFSGYISKINVTEGEYVKQGQSLYELDNLSSLWVYVDVYEQDLQFVKMGSEVQFHARPFPSKEFTTKIDFISPIVDAKSRTVKARATIQNANGLLKPEMLVSANIEFKQYDSSAIVVPKSAVMWTGKRSVVYVKEETQAGISFTMREVELGLALNDSFVIESGLNVGEEIAVAGTFSIDAAAQLAGKPSMMSAENMESVELTKEAKLELKPLFDSYFELKDALTQDDFSTAITKSKELKAAFQNVNMKAFKNDSHEIWMGYHKKMDKILEHIHHHEDIEGLRKNFIALSDWMIQLTKSFKPHDETLYLQHCPMADNNKGADWLSREEPIVNPYFGSSMLSCGEVTEVLK</sequence>
<evidence type="ECO:0000259" key="8">
    <source>
        <dbReference type="Pfam" id="PF25954"/>
    </source>
</evidence>
<keyword evidence="11" id="KW-1185">Reference proteome</keyword>
<protein>
    <submittedName>
        <fullName evidence="10">Efflux RND transporter periplasmic adaptor subunit</fullName>
    </submittedName>
</protein>
<evidence type="ECO:0000259" key="6">
    <source>
        <dbReference type="Pfam" id="PF25869"/>
    </source>
</evidence>
<feature type="domain" description="Heavy metal binding" evidence="5">
    <location>
        <begin position="49"/>
        <end position="74"/>
    </location>
</feature>
<dbReference type="Pfam" id="PF25919">
    <property type="entry name" value="BSH_CusB"/>
    <property type="match status" value="1"/>
</dbReference>
<dbReference type="AlphaFoldDB" id="A0AA51N4Q9"/>
<feature type="transmembrane region" description="Helical" evidence="3">
    <location>
        <begin position="7"/>
        <end position="25"/>
    </location>
</feature>
<dbReference type="InterPro" id="IPR045800">
    <property type="entry name" value="HMBD"/>
</dbReference>
<dbReference type="Pfam" id="PF25954">
    <property type="entry name" value="Beta-barrel_RND_2"/>
    <property type="match status" value="1"/>
</dbReference>
<dbReference type="Pfam" id="PF25869">
    <property type="entry name" value="3HB_CusB"/>
    <property type="match status" value="1"/>
</dbReference>
<evidence type="ECO:0000259" key="9">
    <source>
        <dbReference type="Pfam" id="PF25975"/>
    </source>
</evidence>
<dbReference type="Pfam" id="PF19335">
    <property type="entry name" value="HMBD"/>
    <property type="match status" value="1"/>
</dbReference>
<feature type="domain" description="CzcB-like C-terminal circularly permuted SH3-like" evidence="9">
    <location>
        <begin position="335"/>
        <end position="398"/>
    </location>
</feature>
<dbReference type="InterPro" id="IPR058649">
    <property type="entry name" value="CzcB_C"/>
</dbReference>
<dbReference type="PANTHER" id="PTHR30097:SF15">
    <property type="entry name" value="CATION EFFLUX SYSTEM PROTEIN CUSB"/>
    <property type="match status" value="1"/>
</dbReference>
<dbReference type="InterPro" id="IPR021782">
    <property type="entry name" value="DUF3347"/>
</dbReference>
<evidence type="ECO:0000256" key="3">
    <source>
        <dbReference type="SAM" id="Phobius"/>
    </source>
</evidence>
<dbReference type="InterPro" id="IPR058790">
    <property type="entry name" value="BSH_CusB"/>
</dbReference>
<dbReference type="GO" id="GO:0030288">
    <property type="term" value="C:outer membrane-bounded periplasmic space"/>
    <property type="evidence" value="ECO:0007669"/>
    <property type="project" value="TreeGrafter"/>
</dbReference>
<evidence type="ECO:0000259" key="5">
    <source>
        <dbReference type="Pfam" id="PF19335"/>
    </source>
</evidence>
<dbReference type="Gene3D" id="2.40.30.170">
    <property type="match status" value="1"/>
</dbReference>
<dbReference type="Pfam" id="PF25975">
    <property type="entry name" value="CzcB_C"/>
    <property type="match status" value="1"/>
</dbReference>
<gene>
    <name evidence="10" type="ORF">QYS48_31575</name>
</gene>
<dbReference type="InterPro" id="IPR058792">
    <property type="entry name" value="Beta-barrel_RND_2"/>
</dbReference>
<comment type="similarity">
    <text evidence="1">Belongs to the membrane fusion protein (MFP) (TC 8.A.1) family.</text>
</comment>
<evidence type="ECO:0000313" key="10">
    <source>
        <dbReference type="EMBL" id="WMN06092.1"/>
    </source>
</evidence>
<dbReference type="Proteomes" id="UP001244443">
    <property type="component" value="Chromosome"/>
</dbReference>